<dbReference type="Proteomes" id="UP000218810">
    <property type="component" value="Unassembled WGS sequence"/>
</dbReference>
<sequence length="211" mass="23063">MSQLVSFYETAPVTDKRGLLTDVIQRPMQVRSGYDVVEGEVVPRVVYVQAPIEGRPLLVPFGQYDAWSLRQRFEEALRVMNTLGACEIECATYSARRNAVAARVGVGPMAGWGKVTRTQSTDFDYSFSGSGASPRDPGPIRWTNIPGLDAAKQSVLLNGGRRVEITIESESEFAADSDLARRLKSAGLVLGLEGRTQAKTLLRIKAEFPAV</sequence>
<comment type="caution">
    <text evidence="1">The sequence shown here is derived from an EMBL/GenBank/DDBJ whole genome shotgun (WGS) entry which is preliminary data.</text>
</comment>
<proteinExistence type="predicted"/>
<organism evidence="1 2">
    <name type="scientific">Dietzia natronolimnaea</name>
    <dbReference type="NCBI Taxonomy" id="161920"/>
    <lineage>
        <taxon>Bacteria</taxon>
        <taxon>Bacillati</taxon>
        <taxon>Actinomycetota</taxon>
        <taxon>Actinomycetes</taxon>
        <taxon>Mycobacteriales</taxon>
        <taxon>Dietziaceae</taxon>
        <taxon>Dietzia</taxon>
    </lineage>
</organism>
<protein>
    <submittedName>
        <fullName evidence="1">Uncharacterized protein</fullName>
    </submittedName>
</protein>
<keyword evidence="2" id="KW-1185">Reference proteome</keyword>
<dbReference type="EMBL" id="NTGA01000012">
    <property type="protein sequence ID" value="PAY23823.1"/>
    <property type="molecule type" value="Genomic_DNA"/>
</dbReference>
<gene>
    <name evidence="1" type="ORF">CEY15_06170</name>
</gene>
<dbReference type="AlphaFoldDB" id="A0A2A2WS18"/>
<reference evidence="2" key="1">
    <citation type="submission" date="2017-09" db="EMBL/GenBank/DDBJ databases">
        <authorList>
            <person name="Zhang Y."/>
            <person name="Huang X."/>
            <person name="Liu J."/>
            <person name="Lu L."/>
            <person name="Peng K."/>
        </authorList>
    </citation>
    <scope>NUCLEOTIDE SEQUENCE [LARGE SCALE GENOMIC DNA]</scope>
    <source>
        <strain evidence="2">S-XJ-1</strain>
    </source>
</reference>
<accession>A0A2A2WS18</accession>
<evidence type="ECO:0000313" key="2">
    <source>
        <dbReference type="Proteomes" id="UP000218810"/>
    </source>
</evidence>
<dbReference type="RefSeq" id="WP_017835462.1">
    <property type="nucleotide sequence ID" value="NZ_BAAAHZ010000014.1"/>
</dbReference>
<evidence type="ECO:0000313" key="1">
    <source>
        <dbReference type="EMBL" id="PAY23823.1"/>
    </source>
</evidence>
<name>A0A2A2WS18_9ACTN</name>
<dbReference type="OrthoDB" id="4774649at2"/>